<accession>A0A4Y1ZT45</accession>
<dbReference type="EMBL" id="BGPR01152718">
    <property type="protein sequence ID" value="GBL64610.1"/>
    <property type="molecule type" value="Genomic_DNA"/>
</dbReference>
<protein>
    <submittedName>
        <fullName evidence="2">Uncharacterized protein</fullName>
    </submittedName>
</protein>
<reference evidence="2 3" key="1">
    <citation type="journal article" date="2019" name="Sci. Rep.">
        <title>Orb-weaving spider Araneus ventricosus genome elucidates the spidroin gene catalogue.</title>
        <authorList>
            <person name="Kono N."/>
            <person name="Nakamura H."/>
            <person name="Ohtoshi R."/>
            <person name="Moran D.A.P."/>
            <person name="Shinohara A."/>
            <person name="Yoshida Y."/>
            <person name="Fujiwara M."/>
            <person name="Mori M."/>
            <person name="Tomita M."/>
            <person name="Arakawa K."/>
        </authorList>
    </citation>
    <scope>NUCLEOTIDE SEQUENCE [LARGE SCALE GENOMIC DNA]</scope>
</reference>
<feature type="region of interest" description="Disordered" evidence="1">
    <location>
        <begin position="1"/>
        <end position="32"/>
    </location>
</feature>
<evidence type="ECO:0000313" key="2">
    <source>
        <dbReference type="EMBL" id="GBL64610.1"/>
    </source>
</evidence>
<comment type="caution">
    <text evidence="2">The sequence shown here is derived from an EMBL/GenBank/DDBJ whole genome shotgun (WGS) entry which is preliminary data.</text>
</comment>
<feature type="compositionally biased region" description="Polar residues" evidence="1">
    <location>
        <begin position="18"/>
        <end position="32"/>
    </location>
</feature>
<name>A0A4Y1ZT45_ARAVE</name>
<sequence>MFSFSLSNFKRGKKTGLPTGNSVAPSKVETSTQEEMGLIYKQECARYSHERERLQPPERTTFAYHPKNDHRTFGGAAVAGGLADGERE</sequence>
<evidence type="ECO:0000313" key="3">
    <source>
        <dbReference type="Proteomes" id="UP000499080"/>
    </source>
</evidence>
<keyword evidence="3" id="KW-1185">Reference proteome</keyword>
<organism evidence="2 3">
    <name type="scientific">Araneus ventricosus</name>
    <name type="common">Orbweaver spider</name>
    <name type="synonym">Epeira ventricosa</name>
    <dbReference type="NCBI Taxonomy" id="182803"/>
    <lineage>
        <taxon>Eukaryota</taxon>
        <taxon>Metazoa</taxon>
        <taxon>Ecdysozoa</taxon>
        <taxon>Arthropoda</taxon>
        <taxon>Chelicerata</taxon>
        <taxon>Arachnida</taxon>
        <taxon>Araneae</taxon>
        <taxon>Araneomorphae</taxon>
        <taxon>Entelegynae</taxon>
        <taxon>Araneoidea</taxon>
        <taxon>Araneidae</taxon>
        <taxon>Araneus</taxon>
    </lineage>
</organism>
<feature type="region of interest" description="Disordered" evidence="1">
    <location>
        <begin position="63"/>
        <end position="88"/>
    </location>
</feature>
<evidence type="ECO:0000256" key="1">
    <source>
        <dbReference type="SAM" id="MobiDB-lite"/>
    </source>
</evidence>
<dbReference type="Proteomes" id="UP000499080">
    <property type="component" value="Unassembled WGS sequence"/>
</dbReference>
<proteinExistence type="predicted"/>
<gene>
    <name evidence="2" type="ORF">AVEN_69162_1</name>
</gene>
<dbReference type="AlphaFoldDB" id="A0A4Y1ZT45"/>